<dbReference type="RefSeq" id="WP_053071306.1">
    <property type="nucleotide sequence ID" value="NZ_CP107027.1"/>
</dbReference>
<organism evidence="1 2">
    <name type="scientific">Cytobacillus firmus</name>
    <name type="common">Bacillus firmus</name>
    <dbReference type="NCBI Taxonomy" id="1399"/>
    <lineage>
        <taxon>Bacteria</taxon>
        <taxon>Bacillati</taxon>
        <taxon>Bacillota</taxon>
        <taxon>Bacilli</taxon>
        <taxon>Bacillales</taxon>
        <taxon>Bacillaceae</taxon>
        <taxon>Cytobacillus</taxon>
    </lineage>
</organism>
<proteinExistence type="predicted"/>
<evidence type="ECO:0008006" key="3">
    <source>
        <dbReference type="Google" id="ProtNLM"/>
    </source>
</evidence>
<sequence length="136" mass="16159">MRSFDFKKSYEELKINGEVYKIDFSDAKLKEYRKSFNEFYAESQKMQSVNTSELAKDDELKQFEHATDLTRKAIDKLLGDGSFNKLYEQSGRSLFNMMDLVEFLAELVGEKTNKVRKERAHKYIKHKKQRQKGNKR</sequence>
<protein>
    <recommendedName>
        <fullName evidence="3">Phage protein</fullName>
    </recommendedName>
</protein>
<evidence type="ECO:0000313" key="2">
    <source>
        <dbReference type="Proteomes" id="UP001163104"/>
    </source>
</evidence>
<accession>A0AA46SFG9</accession>
<dbReference type="EMBL" id="CP107027">
    <property type="protein sequence ID" value="UYG96638.1"/>
    <property type="molecule type" value="Genomic_DNA"/>
</dbReference>
<name>A0AA46SFG9_CYTFI</name>
<evidence type="ECO:0000313" key="1">
    <source>
        <dbReference type="EMBL" id="UYG96638.1"/>
    </source>
</evidence>
<dbReference type="AlphaFoldDB" id="A0AA46SFG9"/>
<dbReference type="Proteomes" id="UP001163104">
    <property type="component" value="Chromosome"/>
</dbReference>
<gene>
    <name evidence="1" type="ORF">OD459_06300</name>
</gene>
<reference evidence="1" key="1">
    <citation type="submission" date="2022-10" db="EMBL/GenBank/DDBJ databases">
        <title>Mechanism of multi-heavy metal repair in Cytobacillus Firmus M7.</title>
        <authorList>
            <person name="Li X."/>
            <person name="Yu C."/>
        </authorList>
    </citation>
    <scope>NUCLEOTIDE SEQUENCE</scope>
    <source>
        <strain evidence="1">M7</strain>
    </source>
</reference>